<dbReference type="EMBL" id="KN846969">
    <property type="protein sequence ID" value="KIW84930.1"/>
    <property type="molecule type" value="Genomic_DNA"/>
</dbReference>
<comment type="similarity">
    <text evidence="2">Belongs to the rad1 family.</text>
</comment>
<feature type="region of interest" description="Disordered" evidence="6">
    <location>
        <begin position="343"/>
        <end position="369"/>
    </location>
</feature>
<dbReference type="Pfam" id="PF02144">
    <property type="entry name" value="Rad1"/>
    <property type="match status" value="1"/>
</dbReference>
<name>A0A0D2H236_9EURO</name>
<evidence type="ECO:0000256" key="2">
    <source>
        <dbReference type="ARBA" id="ARBA00010991"/>
    </source>
</evidence>
<keyword evidence="4" id="KW-0234">DNA repair</keyword>
<accession>A0A0D2H236</accession>
<protein>
    <submittedName>
        <fullName evidence="7">Unplaced genomic scaffold supercont1.1, whole genome shotgun sequence</fullName>
    </submittedName>
</protein>
<dbReference type="GO" id="GO:0000077">
    <property type="term" value="P:DNA damage checkpoint signaling"/>
    <property type="evidence" value="ECO:0007669"/>
    <property type="project" value="InterPro"/>
</dbReference>
<dbReference type="AlphaFoldDB" id="A0A0D2H236"/>
<evidence type="ECO:0000256" key="4">
    <source>
        <dbReference type="ARBA" id="ARBA00023204"/>
    </source>
</evidence>
<evidence type="ECO:0000256" key="1">
    <source>
        <dbReference type="ARBA" id="ARBA00004123"/>
    </source>
</evidence>
<dbReference type="PANTHER" id="PTHR10870">
    <property type="entry name" value="CELL CYCLE CHECKPOINT PROTEIN RAD1"/>
    <property type="match status" value="1"/>
</dbReference>
<dbReference type="InterPro" id="IPR003021">
    <property type="entry name" value="Rad1_Rec1_Rad17"/>
</dbReference>
<evidence type="ECO:0000256" key="3">
    <source>
        <dbReference type="ARBA" id="ARBA00022763"/>
    </source>
</evidence>
<dbReference type="PRINTS" id="PR01245">
    <property type="entry name" value="RAD1REC1"/>
</dbReference>
<dbReference type="OrthoDB" id="337581at2759"/>
<proteinExistence type="inferred from homology"/>
<dbReference type="RefSeq" id="XP_013288738.1">
    <property type="nucleotide sequence ID" value="XM_013433284.1"/>
</dbReference>
<dbReference type="Proteomes" id="UP000053029">
    <property type="component" value="Unassembled WGS sequence"/>
</dbReference>
<reference evidence="7 8" key="1">
    <citation type="submission" date="2015-01" db="EMBL/GenBank/DDBJ databases">
        <title>The Genome Sequence of Fonsecaea pedrosoi CBS 271.37.</title>
        <authorList>
            <consortium name="The Broad Institute Genomics Platform"/>
            <person name="Cuomo C."/>
            <person name="de Hoog S."/>
            <person name="Gorbushina A."/>
            <person name="Stielow B."/>
            <person name="Teixiera M."/>
            <person name="Abouelleil A."/>
            <person name="Chapman S.B."/>
            <person name="Priest M."/>
            <person name="Young S.K."/>
            <person name="Wortman J."/>
            <person name="Nusbaum C."/>
            <person name="Birren B."/>
        </authorList>
    </citation>
    <scope>NUCLEOTIDE SEQUENCE [LARGE SCALE GENOMIC DNA]</scope>
    <source>
        <strain evidence="7 8">CBS 271.37</strain>
    </source>
</reference>
<dbReference type="VEuPathDB" id="FungiDB:Z517_00318"/>
<dbReference type="GO" id="GO:0030896">
    <property type="term" value="C:checkpoint clamp complex"/>
    <property type="evidence" value="ECO:0007669"/>
    <property type="project" value="TreeGrafter"/>
</dbReference>
<dbReference type="HOGENOM" id="CLU_035332_0_0_1"/>
<evidence type="ECO:0000256" key="6">
    <source>
        <dbReference type="SAM" id="MobiDB-lite"/>
    </source>
</evidence>
<evidence type="ECO:0000313" key="8">
    <source>
        <dbReference type="Proteomes" id="UP000053029"/>
    </source>
</evidence>
<dbReference type="STRING" id="1442368.A0A0D2H236"/>
<dbReference type="GeneID" id="25299808"/>
<keyword evidence="5" id="KW-0539">Nucleus</keyword>
<dbReference type="Gene3D" id="3.70.10.10">
    <property type="match status" value="1"/>
</dbReference>
<dbReference type="GO" id="GO:0006281">
    <property type="term" value="P:DNA repair"/>
    <property type="evidence" value="ECO:0007669"/>
    <property type="project" value="UniProtKB-KW"/>
</dbReference>
<organism evidence="7 8">
    <name type="scientific">Fonsecaea pedrosoi CBS 271.37</name>
    <dbReference type="NCBI Taxonomy" id="1442368"/>
    <lineage>
        <taxon>Eukaryota</taxon>
        <taxon>Fungi</taxon>
        <taxon>Dikarya</taxon>
        <taxon>Ascomycota</taxon>
        <taxon>Pezizomycotina</taxon>
        <taxon>Eurotiomycetes</taxon>
        <taxon>Chaetothyriomycetidae</taxon>
        <taxon>Chaetothyriales</taxon>
        <taxon>Herpotrichiellaceae</taxon>
        <taxon>Fonsecaea</taxon>
    </lineage>
</organism>
<sequence length="369" mass="39696">MADAPIFTAISTSARQLYLLLRCIAFSQRAEVEITQQGIKFSVEEARVVQGLTFLDKALFSSYNLRLNDEDHALPPFAVSVDALLETLQIFGIAETTSSARNPYGGLSSSYGNAFNTPALALGGTCRISYQEAGAPLTVTIQEGSVTTTCEMNTYRVYDQYGDDGGIPLDRNSLCLKAIMRSAWLNDAIGELSGTNPTVLVINASGRTAPFFSLEGEGGPFGDSTVDFLPESKNAPSSSVPRAKKQPLVTETFSVVAPSGSRGRVCQKYKFDMIKRAGRAMALASKVSIRQDQQGVLSLQFMIDLGDGANAGPRREESVAVNAPPTPSSVAFVDFRFVPLLDDEETESNGELEDETAEEADLEPNDDSL</sequence>
<evidence type="ECO:0000256" key="5">
    <source>
        <dbReference type="ARBA" id="ARBA00023242"/>
    </source>
</evidence>
<evidence type="ECO:0000313" key="7">
    <source>
        <dbReference type="EMBL" id="KIW84930.1"/>
    </source>
</evidence>
<dbReference type="PANTHER" id="PTHR10870:SF0">
    <property type="entry name" value="CELL CYCLE CHECKPOINT PROTEIN RAD1"/>
    <property type="match status" value="1"/>
</dbReference>
<keyword evidence="3" id="KW-0227">DNA damage</keyword>
<keyword evidence="8" id="KW-1185">Reference proteome</keyword>
<gene>
    <name evidence="7" type="ORF">Z517_00318</name>
</gene>
<comment type="subcellular location">
    <subcellularLocation>
        <location evidence="1">Nucleus</location>
    </subcellularLocation>
</comment>